<dbReference type="GO" id="GO:0016740">
    <property type="term" value="F:transferase activity"/>
    <property type="evidence" value="ECO:0007669"/>
    <property type="project" value="UniProtKB-KW"/>
</dbReference>
<organism evidence="4 5">
    <name type="scientific">Streptomyces alkaliterrae</name>
    <dbReference type="NCBI Taxonomy" id="2213162"/>
    <lineage>
        <taxon>Bacteria</taxon>
        <taxon>Bacillati</taxon>
        <taxon>Actinomycetota</taxon>
        <taxon>Actinomycetes</taxon>
        <taxon>Kitasatosporales</taxon>
        <taxon>Streptomycetaceae</taxon>
        <taxon>Streptomyces</taxon>
    </lineage>
</organism>
<dbReference type="InterPro" id="IPR032889">
    <property type="entry name" value="EgtC_Actinobacteria"/>
</dbReference>
<name>A0A7W3ZVW2_9ACTN</name>
<dbReference type="EMBL" id="JABJXA010000324">
    <property type="protein sequence ID" value="MBB1262360.1"/>
    <property type="molecule type" value="Genomic_DNA"/>
</dbReference>
<dbReference type="Pfam" id="PF13230">
    <property type="entry name" value="GATase_4"/>
    <property type="match status" value="1"/>
</dbReference>
<comment type="caution">
    <text evidence="4">The sequence shown here is derived from an EMBL/GenBank/DDBJ whole genome shotgun (WGS) entry which is preliminary data.</text>
</comment>
<protein>
    <submittedName>
        <fullName evidence="4">Class II glutamine amidotransferase</fullName>
    </submittedName>
</protein>
<dbReference type="PANTHER" id="PTHR43187">
    <property type="entry name" value="GLUTAMINE AMIDOTRANSFERASE DUG3-RELATED"/>
    <property type="match status" value="1"/>
</dbReference>
<dbReference type="PROSITE" id="PS51278">
    <property type="entry name" value="GATASE_TYPE_2"/>
    <property type="match status" value="1"/>
</dbReference>
<dbReference type="AlphaFoldDB" id="A0A7W3ZVW2"/>
<feature type="domain" description="Glutamine amidotransferase type-2" evidence="3">
    <location>
        <begin position="2"/>
        <end position="287"/>
    </location>
</feature>
<keyword evidence="1 4" id="KW-0315">Glutamine amidotransferase</keyword>
<proteinExistence type="inferred from homology"/>
<dbReference type="InterPro" id="IPR029055">
    <property type="entry name" value="Ntn_hydrolases_N"/>
</dbReference>
<keyword evidence="4" id="KW-0808">Transferase</keyword>
<dbReference type="Gene3D" id="3.60.20.10">
    <property type="entry name" value="Glutamine Phosphoribosylpyrophosphate, subunit 1, domain 1"/>
    <property type="match status" value="1"/>
</dbReference>
<evidence type="ECO:0000259" key="3">
    <source>
        <dbReference type="PROSITE" id="PS51278"/>
    </source>
</evidence>
<accession>A0A7W3ZVW2</accession>
<dbReference type="PANTHER" id="PTHR43187:SF2">
    <property type="entry name" value="GAMMA-GLUTAMYL-HERCYNYLCYSTEINE SULFOXIDE HYDROLASE"/>
    <property type="match status" value="1"/>
</dbReference>
<sequence>MCRHLAYIGAETTLAAVVSEPPHGLYEQSWAPRLQRYGTVNADGFGIGWYPAPGSADPAPHPSGQAPPADEPPADKPPARYRRAVPIWADGNLPDLTRVVRSTAVLAAVRDATAGTCQDESAAAPFAHGRWLFSHNGAIPDWPALPDDLGEPVTAAEVATLEARCDSVLLWLLLSRRLAAGEDPAHVLADTALRVAAARPGSRLNLLLTDGRSITGVRHGDTLWYRTAADGEPPGVLVASEPDDRDGWREAPEHSLLTATATGVRTRPLTPPRDACPDAPGAALPPA</sequence>
<reference evidence="5" key="1">
    <citation type="submission" date="2020-05" db="EMBL/GenBank/DDBJ databases">
        <title>Classification of alakaliphilic streptomycetes isolated from an alkaline soil next to Lonar Crater, India and a proposal for the recognition of Streptomyces alkaliterrae sp. nov.</title>
        <authorList>
            <person name="Golinska P."/>
        </authorList>
    </citation>
    <scope>NUCLEOTIDE SEQUENCE [LARGE SCALE GENOMIC DNA]</scope>
    <source>
        <strain evidence="5">OF8</strain>
    </source>
</reference>
<dbReference type="GO" id="GO:0016811">
    <property type="term" value="F:hydrolase activity, acting on carbon-nitrogen (but not peptide) bonds, in linear amides"/>
    <property type="evidence" value="ECO:0007669"/>
    <property type="project" value="InterPro"/>
</dbReference>
<dbReference type="Proteomes" id="UP000517765">
    <property type="component" value="Unassembled WGS sequence"/>
</dbReference>
<evidence type="ECO:0000313" key="5">
    <source>
        <dbReference type="Proteomes" id="UP000517765"/>
    </source>
</evidence>
<evidence type="ECO:0000313" key="4">
    <source>
        <dbReference type="EMBL" id="MBB1262360.1"/>
    </source>
</evidence>
<evidence type="ECO:0000256" key="2">
    <source>
        <dbReference type="SAM" id="MobiDB-lite"/>
    </source>
</evidence>
<feature type="non-terminal residue" evidence="4">
    <location>
        <position position="287"/>
    </location>
</feature>
<feature type="region of interest" description="Disordered" evidence="2">
    <location>
        <begin position="234"/>
        <end position="287"/>
    </location>
</feature>
<dbReference type="HAMAP" id="MF_02036">
    <property type="entry name" value="EgtC"/>
    <property type="match status" value="1"/>
</dbReference>
<dbReference type="CDD" id="cd01908">
    <property type="entry name" value="YafJ"/>
    <property type="match status" value="1"/>
</dbReference>
<evidence type="ECO:0000256" key="1">
    <source>
        <dbReference type="ARBA" id="ARBA00022962"/>
    </source>
</evidence>
<dbReference type="InterPro" id="IPR026869">
    <property type="entry name" value="EgtC-like"/>
</dbReference>
<dbReference type="InterPro" id="IPR052373">
    <property type="entry name" value="Gamma-glu_amide_hydrolase"/>
</dbReference>
<gene>
    <name evidence="4" type="ORF">H3147_26690</name>
</gene>
<dbReference type="InterPro" id="IPR017932">
    <property type="entry name" value="GATase_2_dom"/>
</dbReference>
<feature type="region of interest" description="Disordered" evidence="2">
    <location>
        <begin position="51"/>
        <end position="79"/>
    </location>
</feature>
<dbReference type="RefSeq" id="WP_181356598.1">
    <property type="nucleotide sequence ID" value="NZ_JABJXA010000324.1"/>
</dbReference>
<dbReference type="GO" id="GO:0052699">
    <property type="term" value="P:ergothioneine biosynthetic process"/>
    <property type="evidence" value="ECO:0007669"/>
    <property type="project" value="InterPro"/>
</dbReference>
<dbReference type="SUPFAM" id="SSF56235">
    <property type="entry name" value="N-terminal nucleophile aminohydrolases (Ntn hydrolases)"/>
    <property type="match status" value="1"/>
</dbReference>